<evidence type="ECO:0000313" key="12">
    <source>
        <dbReference type="Proteomes" id="UP001293593"/>
    </source>
</evidence>
<dbReference type="InterPro" id="IPR036236">
    <property type="entry name" value="Znf_C2H2_sf"/>
</dbReference>
<accession>A0AAE1JBQ7</accession>
<feature type="domain" description="C2H2-type" evidence="10">
    <location>
        <begin position="27"/>
        <end position="54"/>
    </location>
</feature>
<protein>
    <recommendedName>
        <fullName evidence="10">C2H2-type domain-containing protein</fullName>
    </recommendedName>
</protein>
<proteinExistence type="predicted"/>
<dbReference type="InterPro" id="IPR052426">
    <property type="entry name" value="Plant_dev_regulator"/>
</dbReference>
<evidence type="ECO:0000256" key="2">
    <source>
        <dbReference type="ARBA" id="ARBA00022723"/>
    </source>
</evidence>
<comment type="caution">
    <text evidence="11">The sequence shown here is derived from an EMBL/GenBank/DDBJ whole genome shotgun (WGS) entry which is preliminary data.</text>
</comment>
<evidence type="ECO:0000256" key="9">
    <source>
        <dbReference type="SAM" id="MobiDB-lite"/>
    </source>
</evidence>
<dbReference type="GO" id="GO:0008270">
    <property type="term" value="F:zinc ion binding"/>
    <property type="evidence" value="ECO:0007669"/>
    <property type="project" value="UniProtKB-KW"/>
</dbReference>
<feature type="region of interest" description="Disordered" evidence="9">
    <location>
        <begin position="1"/>
        <end position="24"/>
    </location>
</feature>
<evidence type="ECO:0000256" key="6">
    <source>
        <dbReference type="ARBA" id="ARBA00023163"/>
    </source>
</evidence>
<feature type="compositionally biased region" description="Acidic residues" evidence="9">
    <location>
        <begin position="8"/>
        <end position="17"/>
    </location>
</feature>
<name>A0AAE1JBQ7_9FABA</name>
<dbReference type="EMBL" id="JAWXYG010000008">
    <property type="protein sequence ID" value="KAK4266116.1"/>
    <property type="molecule type" value="Genomic_DNA"/>
</dbReference>
<dbReference type="PROSITE" id="PS50157">
    <property type="entry name" value="ZINC_FINGER_C2H2_2"/>
    <property type="match status" value="1"/>
</dbReference>
<evidence type="ECO:0000256" key="8">
    <source>
        <dbReference type="PROSITE-ProRule" id="PRU00042"/>
    </source>
</evidence>
<keyword evidence="4" id="KW-0862">Zinc</keyword>
<keyword evidence="2" id="KW-0479">Metal-binding</keyword>
<dbReference type="Proteomes" id="UP001293593">
    <property type="component" value="Unassembled WGS sequence"/>
</dbReference>
<evidence type="ECO:0000256" key="7">
    <source>
        <dbReference type="ARBA" id="ARBA00023242"/>
    </source>
</evidence>
<dbReference type="GO" id="GO:0005634">
    <property type="term" value="C:nucleus"/>
    <property type="evidence" value="ECO:0007669"/>
    <property type="project" value="UniProtKB-SubCell"/>
</dbReference>
<keyword evidence="3 8" id="KW-0863">Zinc-finger</keyword>
<evidence type="ECO:0000313" key="11">
    <source>
        <dbReference type="EMBL" id="KAK4266116.1"/>
    </source>
</evidence>
<keyword evidence="12" id="KW-1185">Reference proteome</keyword>
<organism evidence="11 12">
    <name type="scientific">Acacia crassicarpa</name>
    <name type="common">northern wattle</name>
    <dbReference type="NCBI Taxonomy" id="499986"/>
    <lineage>
        <taxon>Eukaryota</taxon>
        <taxon>Viridiplantae</taxon>
        <taxon>Streptophyta</taxon>
        <taxon>Embryophyta</taxon>
        <taxon>Tracheophyta</taxon>
        <taxon>Spermatophyta</taxon>
        <taxon>Magnoliopsida</taxon>
        <taxon>eudicotyledons</taxon>
        <taxon>Gunneridae</taxon>
        <taxon>Pentapetalae</taxon>
        <taxon>rosids</taxon>
        <taxon>fabids</taxon>
        <taxon>Fabales</taxon>
        <taxon>Fabaceae</taxon>
        <taxon>Caesalpinioideae</taxon>
        <taxon>mimosoid clade</taxon>
        <taxon>Acacieae</taxon>
        <taxon>Acacia</taxon>
    </lineage>
</organism>
<dbReference type="Gene3D" id="3.30.160.60">
    <property type="entry name" value="Classic Zinc Finger"/>
    <property type="match status" value="1"/>
</dbReference>
<dbReference type="PANTHER" id="PTHR45801">
    <property type="entry name" value="OS07G0101800 PROTEIN"/>
    <property type="match status" value="1"/>
</dbReference>
<dbReference type="AlphaFoldDB" id="A0AAE1JBQ7"/>
<dbReference type="InterPro" id="IPR013087">
    <property type="entry name" value="Znf_C2H2_type"/>
</dbReference>
<reference evidence="11" key="1">
    <citation type="submission" date="2023-10" db="EMBL/GenBank/DDBJ databases">
        <title>Chromosome-level genome of the transformable northern wattle, Acacia crassicarpa.</title>
        <authorList>
            <person name="Massaro I."/>
            <person name="Sinha N.R."/>
            <person name="Poethig S."/>
            <person name="Leichty A.R."/>
        </authorList>
    </citation>
    <scope>NUCLEOTIDE SEQUENCE</scope>
    <source>
        <strain evidence="11">Acra3RX</strain>
        <tissue evidence="11">Leaf</tissue>
    </source>
</reference>
<comment type="subcellular location">
    <subcellularLocation>
        <location evidence="1">Nucleus</location>
    </subcellularLocation>
</comment>
<dbReference type="PROSITE" id="PS00028">
    <property type="entry name" value="ZINC_FINGER_C2H2_1"/>
    <property type="match status" value="1"/>
</dbReference>
<keyword evidence="6" id="KW-0804">Transcription</keyword>
<gene>
    <name evidence="11" type="ORF">QN277_027085</name>
</gene>
<evidence type="ECO:0000256" key="4">
    <source>
        <dbReference type="ARBA" id="ARBA00022833"/>
    </source>
</evidence>
<evidence type="ECO:0000256" key="3">
    <source>
        <dbReference type="ARBA" id="ARBA00022771"/>
    </source>
</evidence>
<keyword evidence="7" id="KW-0539">Nucleus</keyword>
<evidence type="ECO:0000256" key="5">
    <source>
        <dbReference type="ARBA" id="ARBA00023015"/>
    </source>
</evidence>
<evidence type="ECO:0000259" key="10">
    <source>
        <dbReference type="PROSITE" id="PS50157"/>
    </source>
</evidence>
<keyword evidence="5" id="KW-0805">Transcription regulation</keyword>
<dbReference type="SUPFAM" id="SSF57667">
    <property type="entry name" value="beta-beta-alpha zinc fingers"/>
    <property type="match status" value="1"/>
</dbReference>
<dbReference type="PANTHER" id="PTHR45801:SF111">
    <property type="entry name" value="C2H2 AND C2HC ZINC FINGERS SUPERFAMILY PROTEIN"/>
    <property type="match status" value="1"/>
</dbReference>
<evidence type="ECO:0000256" key="1">
    <source>
        <dbReference type="ARBA" id="ARBA00004123"/>
    </source>
</evidence>
<sequence>MNSSDNSSGEETDQLEDGDSRETRRSYECTFCRRGFTNAQALGGHMNIHRKDRAKNKAKQITPHNNSSSLSNRFSIEDYSFASASPFLSEISSSSGQQSSKFYSIFEVHQGNNYNMYFPPSSATTNPRNSSPASSYAFPFEYLNPRSHQNQELLGANLSLQIGPPSHVESTQKDGEVDLELRLGHHPY</sequence>